<dbReference type="InterPro" id="IPR000014">
    <property type="entry name" value="PAS"/>
</dbReference>
<dbReference type="RefSeq" id="WP_100707106.1">
    <property type="nucleotide sequence ID" value="NZ_NPDL01000005.1"/>
</dbReference>
<feature type="transmembrane region" description="Helical" evidence="2">
    <location>
        <begin position="286"/>
        <end position="304"/>
    </location>
</feature>
<dbReference type="InterPro" id="IPR003594">
    <property type="entry name" value="HATPase_dom"/>
</dbReference>
<evidence type="ECO:0000313" key="4">
    <source>
        <dbReference type="EMBL" id="PJZ25028.1"/>
    </source>
</evidence>
<dbReference type="Pfam" id="PF13581">
    <property type="entry name" value="HATPase_c_2"/>
    <property type="match status" value="1"/>
</dbReference>
<feature type="transmembrane region" description="Helical" evidence="2">
    <location>
        <begin position="341"/>
        <end position="364"/>
    </location>
</feature>
<feature type="transmembrane region" description="Helical" evidence="2">
    <location>
        <begin position="218"/>
        <end position="235"/>
    </location>
</feature>
<feature type="transmembrane region" description="Helical" evidence="2">
    <location>
        <begin position="247"/>
        <end position="274"/>
    </location>
</feature>
<keyword evidence="2" id="KW-1133">Transmembrane helix</keyword>
<sequence>MKRLLDIQNFLSWRVFCKLSFTFLTFSIFSPVFAFDPSSLPYDGISLVSYAEVWADEEGDTGFEKMQKKEFYPLSSASLGYSDLTHWFKIPIENRSSHSVSWILEIHYSQLDKAELYLASKGNKVLFRGGDRIPFGERPIQYRFPSFPLELKAGEKDTVYLKIQTKSSVNFAAFAYKSEDFFHNISNEQILLGIYFGSLLVMALYNLFLFLSTKEKTYLAFFGYVGAGVLAQWSLQGYSFQFFWPNSVVWASHIITSFTFLVSGTTADFIRFYFDAPNNYPNSNKLLKGISILSYILVVVGYFFPFGFALALYVFLSTITLVAILYLGFQGFSRNLRPALFFLGAWFVLVTGAFVFILRFSGIIPHTISLAYWGVEIGTAMHILLLALALADRVNDLSKDLSSKVEDLNEAKQAIEQSELRFRNLFEGAEELLLTLDQEGNIKDANRTLSRLTGYKPAEVEGKNFLDLIYTVDTQEGSIVLLLAKEKLEEHLRARKTVEFHSEFKQKYVMEPKPVKIRLQSFESEAGRKVLGKVSEISEDILSRFLISESMHFTVNNYLRNADILSRQLTSNLSQFAGSEVITAIRTCLREVLINAIEHGNLGISFDEKTEAMKSGNYMEFIQKRQREAFYGARNVKVAYSLNSKRIGFEIEDEGEGFDFKKMLNLDGEKLNEESYTHGRGIMMTRKVFDVVKFNEKGNKVLLIKYLQKPLKYKREPSFLDID</sequence>
<dbReference type="PROSITE" id="PS50112">
    <property type="entry name" value="PAS"/>
    <property type="match status" value="1"/>
</dbReference>
<keyword evidence="2" id="KW-0472">Membrane</keyword>
<evidence type="ECO:0000259" key="3">
    <source>
        <dbReference type="PROSITE" id="PS50112"/>
    </source>
</evidence>
<evidence type="ECO:0000313" key="5">
    <source>
        <dbReference type="Proteomes" id="UP000232196"/>
    </source>
</evidence>
<dbReference type="Pfam" id="PF07695">
    <property type="entry name" value="7TMR-DISM_7TM"/>
    <property type="match status" value="1"/>
</dbReference>
<organism evidence="4 5">
    <name type="scientific">Leptospira hartskeerlii</name>
    <dbReference type="NCBI Taxonomy" id="2023177"/>
    <lineage>
        <taxon>Bacteria</taxon>
        <taxon>Pseudomonadati</taxon>
        <taxon>Spirochaetota</taxon>
        <taxon>Spirochaetia</taxon>
        <taxon>Leptospirales</taxon>
        <taxon>Leptospiraceae</taxon>
        <taxon>Leptospira</taxon>
    </lineage>
</organism>
<dbReference type="OrthoDB" id="342319at2"/>
<dbReference type="InterPro" id="IPR035965">
    <property type="entry name" value="PAS-like_dom_sf"/>
</dbReference>
<gene>
    <name evidence="4" type="ORF">CH357_12485</name>
</gene>
<reference evidence="4 5" key="1">
    <citation type="submission" date="2017-07" db="EMBL/GenBank/DDBJ databases">
        <title>Leptospira spp. isolated from tropical soils.</title>
        <authorList>
            <person name="Thibeaux R."/>
            <person name="Iraola G."/>
            <person name="Ferres I."/>
            <person name="Bierque E."/>
            <person name="Girault D."/>
            <person name="Soupe-Gilbert M.-E."/>
            <person name="Picardeau M."/>
            <person name="Goarant C."/>
        </authorList>
    </citation>
    <scope>NUCLEOTIDE SEQUENCE [LARGE SCALE GENOMIC DNA]</scope>
    <source>
        <strain evidence="4 5">MCA1-C-A1</strain>
    </source>
</reference>
<dbReference type="CDD" id="cd00130">
    <property type="entry name" value="PAS"/>
    <property type="match status" value="1"/>
</dbReference>
<evidence type="ECO:0000256" key="2">
    <source>
        <dbReference type="SAM" id="Phobius"/>
    </source>
</evidence>
<dbReference type="Proteomes" id="UP000232196">
    <property type="component" value="Unassembled WGS sequence"/>
</dbReference>
<dbReference type="Pfam" id="PF00989">
    <property type="entry name" value="PAS"/>
    <property type="match status" value="1"/>
</dbReference>
<dbReference type="EMBL" id="NPDN01000006">
    <property type="protein sequence ID" value="PJZ25028.1"/>
    <property type="molecule type" value="Genomic_DNA"/>
</dbReference>
<dbReference type="SUPFAM" id="SSF55785">
    <property type="entry name" value="PYP-like sensor domain (PAS domain)"/>
    <property type="match status" value="1"/>
</dbReference>
<dbReference type="CDD" id="cd16936">
    <property type="entry name" value="HATPase_RsbW-like"/>
    <property type="match status" value="1"/>
</dbReference>
<feature type="coiled-coil region" evidence="1">
    <location>
        <begin position="391"/>
        <end position="421"/>
    </location>
</feature>
<dbReference type="InterPro" id="IPR011623">
    <property type="entry name" value="7TMR_DISM_rcpt_extracell_dom1"/>
</dbReference>
<keyword evidence="5" id="KW-1185">Reference proteome</keyword>
<dbReference type="InterPro" id="IPR011622">
    <property type="entry name" value="7TMR_DISM_rcpt_extracell_dom2"/>
</dbReference>
<dbReference type="Pfam" id="PF07696">
    <property type="entry name" value="7TMR-DISMED2"/>
    <property type="match status" value="1"/>
</dbReference>
<dbReference type="Gene3D" id="2.60.40.2380">
    <property type="match status" value="1"/>
</dbReference>
<dbReference type="SMART" id="SM00091">
    <property type="entry name" value="PAS"/>
    <property type="match status" value="1"/>
</dbReference>
<dbReference type="AlphaFoldDB" id="A0A2M9XBH0"/>
<dbReference type="Gene3D" id="3.30.450.20">
    <property type="entry name" value="PAS domain"/>
    <property type="match status" value="1"/>
</dbReference>
<keyword evidence="2" id="KW-0812">Transmembrane</keyword>
<feature type="domain" description="PAS" evidence="3">
    <location>
        <begin position="418"/>
        <end position="470"/>
    </location>
</feature>
<dbReference type="InterPro" id="IPR013767">
    <property type="entry name" value="PAS_fold"/>
</dbReference>
<accession>A0A2M9XBH0</accession>
<dbReference type="InterPro" id="IPR036890">
    <property type="entry name" value="HATPase_C_sf"/>
</dbReference>
<keyword evidence="1" id="KW-0175">Coiled coil</keyword>
<comment type="caution">
    <text evidence="4">The sequence shown here is derived from an EMBL/GenBank/DDBJ whole genome shotgun (WGS) entry which is preliminary data.</text>
</comment>
<proteinExistence type="predicted"/>
<dbReference type="NCBIfam" id="TIGR00229">
    <property type="entry name" value="sensory_box"/>
    <property type="match status" value="1"/>
</dbReference>
<evidence type="ECO:0000256" key="1">
    <source>
        <dbReference type="SAM" id="Coils"/>
    </source>
</evidence>
<name>A0A2M9XBH0_9LEPT</name>
<dbReference type="GO" id="GO:0006355">
    <property type="term" value="P:regulation of DNA-templated transcription"/>
    <property type="evidence" value="ECO:0007669"/>
    <property type="project" value="InterPro"/>
</dbReference>
<protein>
    <submittedName>
        <fullName evidence="4">Signaling protein</fullName>
    </submittedName>
</protein>
<feature type="transmembrane region" description="Helical" evidence="2">
    <location>
        <begin position="190"/>
        <end position="211"/>
    </location>
</feature>
<feature type="transmembrane region" description="Helical" evidence="2">
    <location>
        <begin position="370"/>
        <end position="391"/>
    </location>
</feature>
<dbReference type="Gene3D" id="3.30.565.10">
    <property type="entry name" value="Histidine kinase-like ATPase, C-terminal domain"/>
    <property type="match status" value="1"/>
</dbReference>